<accession>A0A381SNY9</accession>
<dbReference type="SUPFAM" id="SSF52833">
    <property type="entry name" value="Thioredoxin-like"/>
    <property type="match status" value="1"/>
</dbReference>
<feature type="domain" description="Thioredoxin" evidence="6">
    <location>
        <begin position="56"/>
        <end position="205"/>
    </location>
</feature>
<sequence>MRTFQTVIIISCLILSVGCGQKNENKSAAVEQSKNVSEKVAKNNNPQKPTASPNRPPGSIPAPDFTLATTTGELVSMSELRGKVILLNFWGTWCGPCRMELPDFVKLHNKYNKDGLEIVGITIRRGESIKDVAKFQEQWGLNYLLLNDINGNEVSEVTMAYSRAIGQMINGIPTTLIIDREGFIVNGFVGPRREQVFFNAIEPYL</sequence>
<dbReference type="InterPro" id="IPR050553">
    <property type="entry name" value="Thioredoxin_ResA/DsbE_sf"/>
</dbReference>
<keyword evidence="4" id="KW-0676">Redox-active center</keyword>
<dbReference type="Pfam" id="PF00578">
    <property type="entry name" value="AhpC-TSA"/>
    <property type="match status" value="1"/>
</dbReference>
<dbReference type="AlphaFoldDB" id="A0A381SNY9"/>
<dbReference type="CDD" id="cd02966">
    <property type="entry name" value="TlpA_like_family"/>
    <property type="match status" value="1"/>
</dbReference>
<dbReference type="GO" id="GO:0030313">
    <property type="term" value="C:cell envelope"/>
    <property type="evidence" value="ECO:0007669"/>
    <property type="project" value="UniProtKB-SubCell"/>
</dbReference>
<evidence type="ECO:0000313" key="7">
    <source>
        <dbReference type="EMBL" id="SVA04087.1"/>
    </source>
</evidence>
<dbReference type="PANTHER" id="PTHR42852:SF6">
    <property type="entry name" value="THIOL:DISULFIDE INTERCHANGE PROTEIN DSBE"/>
    <property type="match status" value="1"/>
</dbReference>
<organism evidence="7">
    <name type="scientific">marine metagenome</name>
    <dbReference type="NCBI Taxonomy" id="408172"/>
    <lineage>
        <taxon>unclassified sequences</taxon>
        <taxon>metagenomes</taxon>
        <taxon>ecological metagenomes</taxon>
    </lineage>
</organism>
<comment type="subcellular location">
    <subcellularLocation>
        <location evidence="1">Cell envelope</location>
    </subcellularLocation>
</comment>
<name>A0A381SNY9_9ZZZZ</name>
<feature type="compositionally biased region" description="Polar residues" evidence="5">
    <location>
        <begin position="42"/>
        <end position="53"/>
    </location>
</feature>
<dbReference type="InterPro" id="IPR013766">
    <property type="entry name" value="Thioredoxin_domain"/>
</dbReference>
<evidence type="ECO:0000256" key="5">
    <source>
        <dbReference type="SAM" id="MobiDB-lite"/>
    </source>
</evidence>
<evidence type="ECO:0000256" key="1">
    <source>
        <dbReference type="ARBA" id="ARBA00004196"/>
    </source>
</evidence>
<dbReference type="InterPro" id="IPR017937">
    <property type="entry name" value="Thioredoxin_CS"/>
</dbReference>
<reference evidence="7" key="1">
    <citation type="submission" date="2018-05" db="EMBL/GenBank/DDBJ databases">
        <authorList>
            <person name="Lanie J.A."/>
            <person name="Ng W.-L."/>
            <person name="Kazmierczak K.M."/>
            <person name="Andrzejewski T.M."/>
            <person name="Davidsen T.M."/>
            <person name="Wayne K.J."/>
            <person name="Tettelin H."/>
            <person name="Glass J.I."/>
            <person name="Rusch D."/>
            <person name="Podicherti R."/>
            <person name="Tsui H.-C.T."/>
            <person name="Winkler M.E."/>
        </authorList>
    </citation>
    <scope>NUCLEOTIDE SEQUENCE</scope>
</reference>
<dbReference type="GO" id="GO:0017004">
    <property type="term" value="P:cytochrome complex assembly"/>
    <property type="evidence" value="ECO:0007669"/>
    <property type="project" value="UniProtKB-KW"/>
</dbReference>
<evidence type="ECO:0000259" key="6">
    <source>
        <dbReference type="PROSITE" id="PS51352"/>
    </source>
</evidence>
<dbReference type="PROSITE" id="PS00194">
    <property type="entry name" value="THIOREDOXIN_1"/>
    <property type="match status" value="1"/>
</dbReference>
<dbReference type="PANTHER" id="PTHR42852">
    <property type="entry name" value="THIOL:DISULFIDE INTERCHANGE PROTEIN DSBE"/>
    <property type="match status" value="1"/>
</dbReference>
<feature type="region of interest" description="Disordered" evidence="5">
    <location>
        <begin position="30"/>
        <end position="63"/>
    </location>
</feature>
<keyword evidence="2" id="KW-0201">Cytochrome c-type biogenesis</keyword>
<dbReference type="GO" id="GO:0016209">
    <property type="term" value="F:antioxidant activity"/>
    <property type="evidence" value="ECO:0007669"/>
    <property type="project" value="InterPro"/>
</dbReference>
<evidence type="ECO:0000256" key="3">
    <source>
        <dbReference type="ARBA" id="ARBA00023157"/>
    </source>
</evidence>
<dbReference type="PROSITE" id="PS51257">
    <property type="entry name" value="PROKAR_LIPOPROTEIN"/>
    <property type="match status" value="1"/>
</dbReference>
<keyword evidence="3" id="KW-1015">Disulfide bond</keyword>
<dbReference type="InterPro" id="IPR000866">
    <property type="entry name" value="AhpC/TSA"/>
</dbReference>
<proteinExistence type="predicted"/>
<protein>
    <recommendedName>
        <fullName evidence="6">Thioredoxin domain-containing protein</fullName>
    </recommendedName>
</protein>
<gene>
    <name evidence="7" type="ORF">METZ01_LOCUS56941</name>
</gene>
<evidence type="ECO:0000256" key="2">
    <source>
        <dbReference type="ARBA" id="ARBA00022748"/>
    </source>
</evidence>
<dbReference type="Gene3D" id="3.40.30.10">
    <property type="entry name" value="Glutaredoxin"/>
    <property type="match status" value="1"/>
</dbReference>
<dbReference type="EMBL" id="UINC01003186">
    <property type="protein sequence ID" value="SVA04087.1"/>
    <property type="molecule type" value="Genomic_DNA"/>
</dbReference>
<evidence type="ECO:0000256" key="4">
    <source>
        <dbReference type="ARBA" id="ARBA00023284"/>
    </source>
</evidence>
<dbReference type="PROSITE" id="PS51352">
    <property type="entry name" value="THIOREDOXIN_2"/>
    <property type="match status" value="1"/>
</dbReference>
<dbReference type="GO" id="GO:0016491">
    <property type="term" value="F:oxidoreductase activity"/>
    <property type="evidence" value="ECO:0007669"/>
    <property type="project" value="InterPro"/>
</dbReference>
<dbReference type="InterPro" id="IPR036249">
    <property type="entry name" value="Thioredoxin-like_sf"/>
</dbReference>